<feature type="domain" description="Protein kinase" evidence="7">
    <location>
        <begin position="17"/>
        <end position="335"/>
    </location>
</feature>
<feature type="region of interest" description="Disordered" evidence="6">
    <location>
        <begin position="647"/>
        <end position="667"/>
    </location>
</feature>
<dbReference type="PANTHER" id="PTHR24348">
    <property type="entry name" value="SERINE/THREONINE-PROTEIN KINASE UNC-51-RELATED"/>
    <property type="match status" value="1"/>
</dbReference>
<dbReference type="InterPro" id="IPR008271">
    <property type="entry name" value="Ser/Thr_kinase_AS"/>
</dbReference>
<dbReference type="EMBL" id="OZ022405">
    <property type="protein sequence ID" value="CAK9435548.1"/>
    <property type="molecule type" value="Genomic_DNA"/>
</dbReference>
<dbReference type="SMART" id="SM00220">
    <property type="entry name" value="S_TKc"/>
    <property type="match status" value="1"/>
</dbReference>
<keyword evidence="4" id="KW-0418">Kinase</keyword>
<dbReference type="EC" id="2.7.11.1" evidence="1"/>
<feature type="compositionally biased region" description="Acidic residues" evidence="6">
    <location>
        <begin position="346"/>
        <end position="364"/>
    </location>
</feature>
<dbReference type="PROSITE" id="PS50011">
    <property type="entry name" value="PROTEIN_KINASE_DOM"/>
    <property type="match status" value="1"/>
</dbReference>
<feature type="compositionally biased region" description="Polar residues" evidence="6">
    <location>
        <begin position="742"/>
        <end position="766"/>
    </location>
</feature>
<dbReference type="Proteomes" id="UP001497383">
    <property type="component" value="Chromosome 1"/>
</dbReference>
<feature type="compositionally biased region" description="Basic and acidic residues" evidence="6">
    <location>
        <begin position="729"/>
        <end position="739"/>
    </location>
</feature>
<keyword evidence="9" id="KW-1185">Reference proteome</keyword>
<feature type="region of interest" description="Disordered" evidence="6">
    <location>
        <begin position="346"/>
        <end position="381"/>
    </location>
</feature>
<evidence type="ECO:0000259" key="7">
    <source>
        <dbReference type="PROSITE" id="PS50011"/>
    </source>
</evidence>
<proteinExistence type="predicted"/>
<dbReference type="GeneID" id="92205471"/>
<organism evidence="8 9">
    <name type="scientific">Lodderomyces beijingensis</name>
    <dbReference type="NCBI Taxonomy" id="1775926"/>
    <lineage>
        <taxon>Eukaryota</taxon>
        <taxon>Fungi</taxon>
        <taxon>Dikarya</taxon>
        <taxon>Ascomycota</taxon>
        <taxon>Saccharomycotina</taxon>
        <taxon>Pichiomycetes</taxon>
        <taxon>Debaryomycetaceae</taxon>
        <taxon>Candida/Lodderomyces clade</taxon>
        <taxon>Lodderomyces</taxon>
    </lineage>
</organism>
<evidence type="ECO:0000313" key="9">
    <source>
        <dbReference type="Proteomes" id="UP001497383"/>
    </source>
</evidence>
<gene>
    <name evidence="8" type="ORF">LODBEIA_P02750</name>
</gene>
<feature type="compositionally biased region" description="Acidic residues" evidence="6">
    <location>
        <begin position="693"/>
        <end position="721"/>
    </location>
</feature>
<name>A0ABP0ZFW1_9ASCO</name>
<evidence type="ECO:0000256" key="2">
    <source>
        <dbReference type="ARBA" id="ARBA00022679"/>
    </source>
</evidence>
<feature type="compositionally biased region" description="Low complexity" evidence="6">
    <location>
        <begin position="788"/>
        <end position="805"/>
    </location>
</feature>
<protein>
    <recommendedName>
        <fullName evidence="1">non-specific serine/threonine protein kinase</fullName>
        <ecNumber evidence="1">2.7.11.1</ecNumber>
    </recommendedName>
</protein>
<sequence length="929" mass="103402">MEEFEQYEKGGLLRNRYSKVSDISEGSYGLVSVARDTKRNNLLVAVKYIYPVDYKKKKEKKDGAGGEGEEQGQNKNHSNRPCSSPARLKSPPQSIVNNLDFDNDREEDASSIFDSLKDEAQKEIRIHEILGNHPNISGLYDHFDSCLILELCTRGDLYEAIHKGNGPASTPDIKDVFNQILNAIEFCHSKGVYHRDLKPENILIAEDWSIKICDWGLATTTRIVTDRDEFDIGSERYMAPELFDKEIESYDASKIDIWSLGVILLTLVFHKNPFQVANYSDKRFLQFVSNREALFDFFSTMSGDLFSVLRFSLTIDPDNRSLRNLGDELNALRFFTIDEEYEASDYEYDEEEEEDVEDDYGSFDEESKVQASPPSLPPASGLKEAKITEEDDDFAVARLVEEIPHNHRADALLSTSAKSKPIPINSLKFKFIRNTRKPLNVASYNQNPNVNGRYSNSFGNKSNFHREDFFTPRSVFNHYMDKYGEKRHLGRYSVNGNGFSGSANGFTNGISTGNGNSNGNGGVSEFAKRPPPFRRKRTWKQNFRKKYKSQHNGVSNGNSVQIHRTNDYAGNDSHNHQSVNRKRNRSYSTSKLRKNIAGNGIGHASGSMVSSSLALPHPHASAAATTTATNTANANAAGSSLSSSGKYIPPYLRSPQPQPHKSPAVGPLTEEIDNLSLRADYDEVFHLEDDFDVTFDQELGGDDEDNEDEDDDVEEEEEEEVIGSSSGEFDSRLKPKKDATLFSMSGLSNTTSHEKSSSTSPTQTSAKETDHSDSAGKYIPPFKRGSNHHNNNNNNNNNNNQQQNQIQTRKQYTPFANTKTPTIAEVTRILNPTVSRKQNGTGANTNTTSTTTTTAGGLTADLFESKRALAESVSKGLEKWMTGFAKSNNHSAPAMVAAVGGASASSEVIRNGSSDWFATPRKNWSDIDD</sequence>
<accession>A0ABP0ZFW1</accession>
<evidence type="ECO:0000256" key="5">
    <source>
        <dbReference type="ARBA" id="ARBA00022840"/>
    </source>
</evidence>
<dbReference type="Gene3D" id="3.30.200.20">
    <property type="entry name" value="Phosphorylase Kinase, domain 1"/>
    <property type="match status" value="1"/>
</dbReference>
<feature type="region of interest" description="Disordered" evidence="6">
    <location>
        <begin position="59"/>
        <end position="100"/>
    </location>
</feature>
<evidence type="ECO:0000256" key="3">
    <source>
        <dbReference type="ARBA" id="ARBA00022741"/>
    </source>
</evidence>
<feature type="compositionally biased region" description="Basic residues" evidence="6">
    <location>
        <begin position="531"/>
        <end position="549"/>
    </location>
</feature>
<evidence type="ECO:0000256" key="6">
    <source>
        <dbReference type="SAM" id="MobiDB-lite"/>
    </source>
</evidence>
<feature type="compositionally biased region" description="Polar residues" evidence="6">
    <location>
        <begin position="71"/>
        <end position="82"/>
    </location>
</feature>
<dbReference type="PANTHER" id="PTHR24348:SF22">
    <property type="entry name" value="NON-SPECIFIC SERINE_THREONINE PROTEIN KINASE"/>
    <property type="match status" value="1"/>
</dbReference>
<evidence type="ECO:0000256" key="4">
    <source>
        <dbReference type="ARBA" id="ARBA00022777"/>
    </source>
</evidence>
<feature type="region of interest" description="Disordered" evidence="6">
    <location>
        <begin position="835"/>
        <end position="855"/>
    </location>
</feature>
<dbReference type="InterPro" id="IPR045269">
    <property type="entry name" value="Atg1-like"/>
</dbReference>
<dbReference type="RefSeq" id="XP_066827213.1">
    <property type="nucleotide sequence ID" value="XM_066972783.1"/>
</dbReference>
<keyword evidence="2" id="KW-0808">Transferase</keyword>
<feature type="compositionally biased region" description="Low complexity" evidence="6">
    <location>
        <begin position="839"/>
        <end position="855"/>
    </location>
</feature>
<dbReference type="InterPro" id="IPR000719">
    <property type="entry name" value="Prot_kinase_dom"/>
</dbReference>
<evidence type="ECO:0000313" key="8">
    <source>
        <dbReference type="EMBL" id="CAK9435548.1"/>
    </source>
</evidence>
<keyword evidence="5" id="KW-0067">ATP-binding</keyword>
<dbReference type="Gene3D" id="1.10.510.10">
    <property type="entry name" value="Transferase(Phosphotransferase) domain 1"/>
    <property type="match status" value="1"/>
</dbReference>
<feature type="region of interest" description="Disordered" evidence="6">
    <location>
        <begin position="693"/>
        <end position="807"/>
    </location>
</feature>
<evidence type="ECO:0000256" key="1">
    <source>
        <dbReference type="ARBA" id="ARBA00012513"/>
    </source>
</evidence>
<reference evidence="8 9" key="1">
    <citation type="submission" date="2024-03" db="EMBL/GenBank/DDBJ databases">
        <authorList>
            <person name="Brejova B."/>
        </authorList>
    </citation>
    <scope>NUCLEOTIDE SEQUENCE [LARGE SCALE GENOMIC DNA]</scope>
    <source>
        <strain evidence="8 9">CBS 14171</strain>
    </source>
</reference>
<dbReference type="InterPro" id="IPR011009">
    <property type="entry name" value="Kinase-like_dom_sf"/>
</dbReference>
<feature type="compositionally biased region" description="Polar residues" evidence="6">
    <location>
        <begin position="550"/>
        <end position="563"/>
    </location>
</feature>
<dbReference type="SUPFAM" id="SSF56112">
    <property type="entry name" value="Protein kinase-like (PK-like)"/>
    <property type="match status" value="1"/>
</dbReference>
<dbReference type="Pfam" id="PF00069">
    <property type="entry name" value="Pkinase"/>
    <property type="match status" value="1"/>
</dbReference>
<feature type="region of interest" description="Disordered" evidence="6">
    <location>
        <begin position="510"/>
        <end position="589"/>
    </location>
</feature>
<keyword evidence="3" id="KW-0547">Nucleotide-binding</keyword>
<dbReference type="PROSITE" id="PS00108">
    <property type="entry name" value="PROTEIN_KINASE_ST"/>
    <property type="match status" value="1"/>
</dbReference>